<gene>
    <name evidence="1" type="ORF">ATANTOWER_001280</name>
</gene>
<comment type="caution">
    <text evidence="1">The sequence shown here is derived from an EMBL/GenBank/DDBJ whole genome shotgun (WGS) entry which is preliminary data.</text>
</comment>
<accession>A0ABU7CDW1</accession>
<dbReference type="Proteomes" id="UP001345963">
    <property type="component" value="Unassembled WGS sequence"/>
</dbReference>
<evidence type="ECO:0000313" key="1">
    <source>
        <dbReference type="EMBL" id="MED6261141.1"/>
    </source>
</evidence>
<reference evidence="1 2" key="1">
    <citation type="submission" date="2021-07" db="EMBL/GenBank/DDBJ databases">
        <authorList>
            <person name="Palmer J.M."/>
        </authorList>
    </citation>
    <scope>NUCLEOTIDE SEQUENCE [LARGE SCALE GENOMIC DNA]</scope>
    <source>
        <strain evidence="1 2">AT_MEX2019</strain>
        <tissue evidence="1">Muscle</tissue>
    </source>
</reference>
<protein>
    <submittedName>
        <fullName evidence="1">Uncharacterized protein</fullName>
    </submittedName>
</protein>
<keyword evidence="2" id="KW-1185">Reference proteome</keyword>
<proteinExistence type="predicted"/>
<dbReference type="EMBL" id="JAHUTI010089639">
    <property type="protein sequence ID" value="MED6261141.1"/>
    <property type="molecule type" value="Genomic_DNA"/>
</dbReference>
<organism evidence="1 2">
    <name type="scientific">Ataeniobius toweri</name>
    <dbReference type="NCBI Taxonomy" id="208326"/>
    <lineage>
        <taxon>Eukaryota</taxon>
        <taxon>Metazoa</taxon>
        <taxon>Chordata</taxon>
        <taxon>Craniata</taxon>
        <taxon>Vertebrata</taxon>
        <taxon>Euteleostomi</taxon>
        <taxon>Actinopterygii</taxon>
        <taxon>Neopterygii</taxon>
        <taxon>Teleostei</taxon>
        <taxon>Neoteleostei</taxon>
        <taxon>Acanthomorphata</taxon>
        <taxon>Ovalentaria</taxon>
        <taxon>Atherinomorphae</taxon>
        <taxon>Cyprinodontiformes</taxon>
        <taxon>Goodeidae</taxon>
        <taxon>Ataeniobius</taxon>
    </lineage>
</organism>
<sequence length="105" mass="11770">MCLLVLNCDYFIVGAGGAREVGLQPTTMTRQSLTMTITKHNPPGWASCITRYILFIYKMFANEPPNWTPLRHSVLLPGLRVSSLMISLNPLVGKKLIFVTFTNNQ</sequence>
<evidence type="ECO:0000313" key="2">
    <source>
        <dbReference type="Proteomes" id="UP001345963"/>
    </source>
</evidence>
<name>A0ABU7CDW1_9TELE</name>